<dbReference type="PROSITE" id="PS01125">
    <property type="entry name" value="ROK"/>
    <property type="match status" value="1"/>
</dbReference>
<dbReference type="GO" id="GO:0004340">
    <property type="term" value="F:glucokinase activity"/>
    <property type="evidence" value="ECO:0007669"/>
    <property type="project" value="UniProtKB-EC"/>
</dbReference>
<dbReference type="InterPro" id="IPR043129">
    <property type="entry name" value="ATPase_NBD"/>
</dbReference>
<evidence type="ECO:0000313" key="1">
    <source>
        <dbReference type="EMBL" id="VAX23840.1"/>
    </source>
</evidence>
<dbReference type="AlphaFoldDB" id="A0A3B1CMH7"/>
<reference evidence="1" key="1">
    <citation type="submission" date="2018-06" db="EMBL/GenBank/DDBJ databases">
        <authorList>
            <person name="Zhirakovskaya E."/>
        </authorList>
    </citation>
    <scope>NUCLEOTIDE SEQUENCE</scope>
</reference>
<keyword evidence="1" id="KW-0418">Kinase</keyword>
<dbReference type="Pfam" id="PF00480">
    <property type="entry name" value="ROK"/>
    <property type="match status" value="1"/>
</dbReference>
<dbReference type="SUPFAM" id="SSF53067">
    <property type="entry name" value="Actin-like ATPase domain"/>
    <property type="match status" value="1"/>
</dbReference>
<dbReference type="PANTHER" id="PTHR18964:SF149">
    <property type="entry name" value="BIFUNCTIONAL UDP-N-ACETYLGLUCOSAMINE 2-EPIMERASE_N-ACETYLMANNOSAMINE KINASE"/>
    <property type="match status" value="1"/>
</dbReference>
<sequence>MPGNRYFIGVDLGGTNIRAAAVSPEGDIHIRRRAATGPDDGYKAVVGRIVSAIESIVEEAGAKPVSVGLASPGAINFDRGIIVRSPNFPGWRNIPLSGDVEKAVGIPVTLENDANSAAIGEGWLGVAKGWSDYLVFTLGTGVGGGIMMDGKIWHGPTGMGGEVGHLMVEPGGRTCGCGSRGCLETYSSATGVKQSARERFPAPGAQWLKEASHGLEDNIGAKMVAEGAAMGDRLCVEVLNDAGMYLGRAIAQATLLLDITRYAFAGGMSPALPLMENAIRKEAFASAYTLKGKELYLRMAILGDDAGLLGAVRVAMRADGNNP</sequence>
<dbReference type="EC" id="2.7.1.2" evidence="1"/>
<dbReference type="InterPro" id="IPR000600">
    <property type="entry name" value="ROK"/>
</dbReference>
<dbReference type="Gene3D" id="3.30.420.40">
    <property type="match status" value="2"/>
</dbReference>
<gene>
    <name evidence="1" type="ORF">MNBD_NITROSPINAE02-1744</name>
</gene>
<dbReference type="InterPro" id="IPR049874">
    <property type="entry name" value="ROK_cs"/>
</dbReference>
<keyword evidence="1" id="KW-0808">Transferase</keyword>
<organism evidence="1">
    <name type="scientific">hydrothermal vent metagenome</name>
    <dbReference type="NCBI Taxonomy" id="652676"/>
    <lineage>
        <taxon>unclassified sequences</taxon>
        <taxon>metagenomes</taxon>
        <taxon>ecological metagenomes</taxon>
    </lineage>
</organism>
<proteinExistence type="predicted"/>
<accession>A0A3B1CMH7</accession>
<dbReference type="EMBL" id="UOGE01000090">
    <property type="protein sequence ID" value="VAX23840.1"/>
    <property type="molecule type" value="Genomic_DNA"/>
</dbReference>
<name>A0A3B1CMH7_9ZZZZ</name>
<protein>
    <submittedName>
        <fullName evidence="1">Glucokinase</fullName>
        <ecNumber evidence="1">2.7.1.2</ecNumber>
    </submittedName>
</protein>
<dbReference type="PANTHER" id="PTHR18964">
    <property type="entry name" value="ROK (REPRESSOR, ORF, KINASE) FAMILY"/>
    <property type="match status" value="1"/>
</dbReference>